<dbReference type="Pfam" id="PF08276">
    <property type="entry name" value="PAN_2"/>
    <property type="match status" value="1"/>
</dbReference>
<dbReference type="AlphaFoldDB" id="W9QMB2"/>
<dbReference type="eggNOG" id="ENOG502QSWF">
    <property type="taxonomic scope" value="Eukaryota"/>
</dbReference>
<keyword evidence="5" id="KW-0808">Transferase</keyword>
<dbReference type="PROSITE" id="PS50948">
    <property type="entry name" value="PAN"/>
    <property type="match status" value="1"/>
</dbReference>
<dbReference type="Proteomes" id="UP000030645">
    <property type="component" value="Unassembled WGS sequence"/>
</dbReference>
<keyword evidence="5" id="KW-0675">Receptor</keyword>
<dbReference type="Pfam" id="PF00954">
    <property type="entry name" value="S_locus_glycop"/>
    <property type="match status" value="1"/>
</dbReference>
<dbReference type="Gene3D" id="3.50.4.10">
    <property type="entry name" value="Hepatocyte Growth Factor"/>
    <property type="match status" value="1"/>
</dbReference>
<accession>W9QMB2</accession>
<sequence length="297" mass="33641">MEFDSVAWKGNFIYFFLKITSVFTKDEAYQTSETTTDSVISIFKLNHWGSLQHLVLQNGSSEWATMYTLPTGQLCDNYGYCGINAVCIIRGSYKVCKCFEGFTSRSQEEWIALTWSKGCARKTPLDCRKEEGFVEVAGVKLPDLLEFWFNKNMGPKECKEACLKNCSCKAYANSDVRNAGSGCLMWFGDLVDIREKHVKGSDQDLYIRLSASEIKSINEADEKKKLHIVLWASLTSGTCIFGVAVWCITWKLRKRLKGKRIEEDVERLLQKEDVDLPTIDLATIAAATNNFSNTNMI</sequence>
<keyword evidence="3" id="KW-1133">Transmembrane helix</keyword>
<dbReference type="GO" id="GO:0016301">
    <property type="term" value="F:kinase activity"/>
    <property type="evidence" value="ECO:0007669"/>
    <property type="project" value="UniProtKB-KW"/>
</dbReference>
<name>W9QMB2_9ROSA</name>
<reference evidence="6" key="1">
    <citation type="submission" date="2013-01" db="EMBL/GenBank/DDBJ databases">
        <title>Draft Genome Sequence of a Mulberry Tree, Morus notabilis C.K. Schneid.</title>
        <authorList>
            <person name="He N."/>
            <person name="Zhao S."/>
        </authorList>
    </citation>
    <scope>NUCLEOTIDE SEQUENCE</scope>
</reference>
<keyword evidence="6" id="KW-1185">Reference proteome</keyword>
<keyword evidence="3" id="KW-0812">Transmembrane</keyword>
<protein>
    <submittedName>
        <fullName evidence="5">G-type lectin S-receptor-like serine/threonine-protein kinase</fullName>
    </submittedName>
</protein>
<keyword evidence="5" id="KW-0430">Lectin</keyword>
<dbReference type="OrthoDB" id="1910371at2759"/>
<evidence type="ECO:0000313" key="6">
    <source>
        <dbReference type="Proteomes" id="UP000030645"/>
    </source>
</evidence>
<dbReference type="PANTHER" id="PTHR32444:SF118">
    <property type="entry name" value="OS09G0551150 PROTEIN"/>
    <property type="match status" value="1"/>
</dbReference>
<dbReference type="InterPro" id="IPR003609">
    <property type="entry name" value="Pan_app"/>
</dbReference>
<proteinExistence type="predicted"/>
<dbReference type="InterPro" id="IPR000858">
    <property type="entry name" value="S_locus_glycoprot_dom"/>
</dbReference>
<evidence type="ECO:0000256" key="1">
    <source>
        <dbReference type="ARBA" id="ARBA00022729"/>
    </source>
</evidence>
<keyword evidence="5" id="KW-0418">Kinase</keyword>
<dbReference type="PANTHER" id="PTHR32444">
    <property type="entry name" value="BULB-TYPE LECTIN DOMAIN-CONTAINING PROTEIN"/>
    <property type="match status" value="1"/>
</dbReference>
<dbReference type="EMBL" id="KE343390">
    <property type="protein sequence ID" value="EXB28508.1"/>
    <property type="molecule type" value="Genomic_DNA"/>
</dbReference>
<dbReference type="SMART" id="SM00473">
    <property type="entry name" value="PAN_AP"/>
    <property type="match status" value="1"/>
</dbReference>
<dbReference type="CDD" id="cd01098">
    <property type="entry name" value="PAN_AP_plant"/>
    <property type="match status" value="1"/>
</dbReference>
<feature type="transmembrane region" description="Helical" evidence="3">
    <location>
        <begin position="228"/>
        <end position="250"/>
    </location>
</feature>
<gene>
    <name evidence="5" type="ORF">L484_006130</name>
</gene>
<dbReference type="KEGG" id="mnt:21389570"/>
<keyword evidence="3" id="KW-0472">Membrane</keyword>
<evidence type="ECO:0000256" key="3">
    <source>
        <dbReference type="SAM" id="Phobius"/>
    </source>
</evidence>
<evidence type="ECO:0000313" key="5">
    <source>
        <dbReference type="EMBL" id="EXB28508.1"/>
    </source>
</evidence>
<dbReference type="GO" id="GO:0048544">
    <property type="term" value="P:recognition of pollen"/>
    <property type="evidence" value="ECO:0007669"/>
    <property type="project" value="InterPro"/>
</dbReference>
<evidence type="ECO:0000259" key="4">
    <source>
        <dbReference type="PROSITE" id="PS50948"/>
    </source>
</evidence>
<feature type="domain" description="Apple" evidence="4">
    <location>
        <begin position="127"/>
        <end position="210"/>
    </location>
</feature>
<keyword evidence="2" id="KW-1015">Disulfide bond</keyword>
<dbReference type="STRING" id="981085.W9QMB2"/>
<evidence type="ECO:0000256" key="2">
    <source>
        <dbReference type="ARBA" id="ARBA00023157"/>
    </source>
</evidence>
<keyword evidence="1" id="KW-0732">Signal</keyword>
<dbReference type="GO" id="GO:0030246">
    <property type="term" value="F:carbohydrate binding"/>
    <property type="evidence" value="ECO:0007669"/>
    <property type="project" value="UniProtKB-KW"/>
</dbReference>
<organism evidence="5 6">
    <name type="scientific">Morus notabilis</name>
    <dbReference type="NCBI Taxonomy" id="981085"/>
    <lineage>
        <taxon>Eukaryota</taxon>
        <taxon>Viridiplantae</taxon>
        <taxon>Streptophyta</taxon>
        <taxon>Embryophyta</taxon>
        <taxon>Tracheophyta</taxon>
        <taxon>Spermatophyta</taxon>
        <taxon>Magnoliopsida</taxon>
        <taxon>eudicotyledons</taxon>
        <taxon>Gunneridae</taxon>
        <taxon>Pentapetalae</taxon>
        <taxon>rosids</taxon>
        <taxon>fabids</taxon>
        <taxon>Rosales</taxon>
        <taxon>Moraceae</taxon>
        <taxon>Moreae</taxon>
        <taxon>Morus</taxon>
    </lineage>
</organism>